<dbReference type="Pfam" id="PF20684">
    <property type="entry name" value="Fung_rhodopsin"/>
    <property type="match status" value="1"/>
</dbReference>
<name>A0A1Y1YMF5_9PLEO</name>
<feature type="compositionally biased region" description="Polar residues" evidence="6">
    <location>
        <begin position="328"/>
        <end position="338"/>
    </location>
</feature>
<comment type="caution">
    <text evidence="9">The sequence shown here is derived from an EMBL/GenBank/DDBJ whole genome shotgun (WGS) entry which is preliminary data.</text>
</comment>
<keyword evidence="4 7" id="KW-0472">Membrane</keyword>
<dbReference type="Proteomes" id="UP000193144">
    <property type="component" value="Unassembled WGS sequence"/>
</dbReference>
<dbReference type="GO" id="GO:0016020">
    <property type="term" value="C:membrane"/>
    <property type="evidence" value="ECO:0007669"/>
    <property type="project" value="UniProtKB-SubCell"/>
</dbReference>
<protein>
    <recommendedName>
        <fullName evidence="8">Rhodopsin domain-containing protein</fullName>
    </recommendedName>
</protein>
<feature type="transmembrane region" description="Helical" evidence="7">
    <location>
        <begin position="70"/>
        <end position="96"/>
    </location>
</feature>
<sequence length="433" mass="48623">MSADILASINFLPEQLPPDPHREYLKSHVGQISKYTAEVLIGIFAAMATIAVAFRLVIQLRSRGKLYLDDFFVLAATVFLLVETGLLYHLCSWIWIEQALAINPMNFVLFTRSEIMSLLTFLDSENAWLAVAWTSIYLVKLSFLAFFYKLVRNVSRNLTVFWWAALVVSTGAWVFTTFENIINCGTGSSMRCFPYPRHNIAIGISSSVVDVLSDLMILSIPILLLRNSQLRTGQKYRILAFLCLSVFMIAFAIARAFGGMHRDYAGVLTFHATWAHVWLHLEASVAVIMGGLTAFRTMFSREVRSQESSGSSKAINHYIRRLFRKSPGNESSVATSQEAKGPLQGPIAGASMKGLRTFIRRNNREPGHTTIEESMINSKYDPLESYHNFQREHRKSRAVSSTEGSKGSGGSGYTEELRMPEYPLPVLQTHNIV</sequence>
<evidence type="ECO:0000256" key="2">
    <source>
        <dbReference type="ARBA" id="ARBA00022692"/>
    </source>
</evidence>
<feature type="transmembrane region" description="Helical" evidence="7">
    <location>
        <begin position="198"/>
        <end position="224"/>
    </location>
</feature>
<keyword evidence="2 7" id="KW-0812">Transmembrane</keyword>
<evidence type="ECO:0000256" key="4">
    <source>
        <dbReference type="ARBA" id="ARBA00023136"/>
    </source>
</evidence>
<keyword evidence="3 7" id="KW-1133">Transmembrane helix</keyword>
<dbReference type="InterPro" id="IPR052337">
    <property type="entry name" value="SAT4-like"/>
</dbReference>
<proteinExistence type="inferred from homology"/>
<dbReference type="STRING" id="1231657.A0A1Y1YMF5"/>
<accession>A0A1Y1YMF5</accession>
<dbReference type="InterPro" id="IPR049326">
    <property type="entry name" value="Rhodopsin_dom_fungi"/>
</dbReference>
<gene>
    <name evidence="9" type="ORF">BCR34DRAFT_139961</name>
</gene>
<dbReference type="EMBL" id="MCFA01000201">
    <property type="protein sequence ID" value="ORX99200.1"/>
    <property type="molecule type" value="Genomic_DNA"/>
</dbReference>
<evidence type="ECO:0000256" key="5">
    <source>
        <dbReference type="ARBA" id="ARBA00038359"/>
    </source>
</evidence>
<evidence type="ECO:0000313" key="9">
    <source>
        <dbReference type="EMBL" id="ORX99200.1"/>
    </source>
</evidence>
<feature type="transmembrane region" description="Helical" evidence="7">
    <location>
        <begin position="127"/>
        <end position="148"/>
    </location>
</feature>
<dbReference type="PANTHER" id="PTHR33048:SF92">
    <property type="entry name" value="INTEGRAL MEMBRANE PROTEIN"/>
    <property type="match status" value="1"/>
</dbReference>
<feature type="transmembrane region" description="Helical" evidence="7">
    <location>
        <begin position="39"/>
        <end position="58"/>
    </location>
</feature>
<evidence type="ECO:0000313" key="10">
    <source>
        <dbReference type="Proteomes" id="UP000193144"/>
    </source>
</evidence>
<organism evidence="9 10">
    <name type="scientific">Clohesyomyces aquaticus</name>
    <dbReference type="NCBI Taxonomy" id="1231657"/>
    <lineage>
        <taxon>Eukaryota</taxon>
        <taxon>Fungi</taxon>
        <taxon>Dikarya</taxon>
        <taxon>Ascomycota</taxon>
        <taxon>Pezizomycotina</taxon>
        <taxon>Dothideomycetes</taxon>
        <taxon>Pleosporomycetidae</taxon>
        <taxon>Pleosporales</taxon>
        <taxon>Lindgomycetaceae</taxon>
        <taxon>Clohesyomyces</taxon>
    </lineage>
</organism>
<comment type="similarity">
    <text evidence="5">Belongs to the SAT4 family.</text>
</comment>
<dbReference type="PANTHER" id="PTHR33048">
    <property type="entry name" value="PTH11-LIKE INTEGRAL MEMBRANE PROTEIN (AFU_ORTHOLOGUE AFUA_5G11245)"/>
    <property type="match status" value="1"/>
</dbReference>
<feature type="transmembrane region" description="Helical" evidence="7">
    <location>
        <begin position="160"/>
        <end position="178"/>
    </location>
</feature>
<feature type="region of interest" description="Disordered" evidence="6">
    <location>
        <begin position="389"/>
        <end position="417"/>
    </location>
</feature>
<feature type="transmembrane region" description="Helical" evidence="7">
    <location>
        <begin position="277"/>
        <end position="295"/>
    </location>
</feature>
<evidence type="ECO:0000259" key="8">
    <source>
        <dbReference type="Pfam" id="PF20684"/>
    </source>
</evidence>
<feature type="region of interest" description="Disordered" evidence="6">
    <location>
        <begin position="328"/>
        <end position="347"/>
    </location>
</feature>
<dbReference type="OrthoDB" id="444631at2759"/>
<evidence type="ECO:0000256" key="6">
    <source>
        <dbReference type="SAM" id="MobiDB-lite"/>
    </source>
</evidence>
<evidence type="ECO:0000256" key="1">
    <source>
        <dbReference type="ARBA" id="ARBA00004141"/>
    </source>
</evidence>
<feature type="domain" description="Rhodopsin" evidence="8">
    <location>
        <begin position="55"/>
        <end position="301"/>
    </location>
</feature>
<dbReference type="AlphaFoldDB" id="A0A1Y1YMF5"/>
<reference evidence="9 10" key="1">
    <citation type="submission" date="2016-07" db="EMBL/GenBank/DDBJ databases">
        <title>Pervasive Adenine N6-methylation of Active Genes in Fungi.</title>
        <authorList>
            <consortium name="DOE Joint Genome Institute"/>
            <person name="Mondo S.J."/>
            <person name="Dannebaum R.O."/>
            <person name="Kuo R.C."/>
            <person name="Labutti K."/>
            <person name="Haridas S."/>
            <person name="Kuo A."/>
            <person name="Salamov A."/>
            <person name="Ahrendt S.R."/>
            <person name="Lipzen A."/>
            <person name="Sullivan W."/>
            <person name="Andreopoulos W.B."/>
            <person name="Clum A."/>
            <person name="Lindquist E."/>
            <person name="Daum C."/>
            <person name="Ramamoorthy G.K."/>
            <person name="Gryganskyi A."/>
            <person name="Culley D."/>
            <person name="Magnuson J.K."/>
            <person name="James T.Y."/>
            <person name="O'Malley M.A."/>
            <person name="Stajich J.E."/>
            <person name="Spatafora J.W."/>
            <person name="Visel A."/>
            <person name="Grigoriev I.V."/>
        </authorList>
    </citation>
    <scope>NUCLEOTIDE SEQUENCE [LARGE SCALE GENOMIC DNA]</scope>
    <source>
        <strain evidence="9 10">CBS 115471</strain>
    </source>
</reference>
<comment type="subcellular location">
    <subcellularLocation>
        <location evidence="1">Membrane</location>
        <topology evidence="1">Multi-pass membrane protein</topology>
    </subcellularLocation>
</comment>
<evidence type="ECO:0000256" key="7">
    <source>
        <dbReference type="SAM" id="Phobius"/>
    </source>
</evidence>
<feature type="transmembrane region" description="Helical" evidence="7">
    <location>
        <begin position="236"/>
        <end position="257"/>
    </location>
</feature>
<keyword evidence="10" id="KW-1185">Reference proteome</keyword>
<evidence type="ECO:0000256" key="3">
    <source>
        <dbReference type="ARBA" id="ARBA00022989"/>
    </source>
</evidence>